<evidence type="ECO:0000313" key="2">
    <source>
        <dbReference type="EMBL" id="KAG7444198.1"/>
    </source>
</evidence>
<comment type="caution">
    <text evidence="2">The sequence shown here is derived from an EMBL/GenBank/DDBJ whole genome shotgun (WGS) entry which is preliminary data.</text>
</comment>
<accession>A0A9P8AQB8</accession>
<feature type="signal peptide" evidence="1">
    <location>
        <begin position="1"/>
        <end position="24"/>
    </location>
</feature>
<proteinExistence type="predicted"/>
<dbReference type="RefSeq" id="XP_043037698.1">
    <property type="nucleotide sequence ID" value="XM_043177438.1"/>
</dbReference>
<evidence type="ECO:0000313" key="3">
    <source>
        <dbReference type="Proteomes" id="UP000812287"/>
    </source>
</evidence>
<dbReference type="GeneID" id="66099725"/>
<keyword evidence="3" id="KW-1185">Reference proteome</keyword>
<dbReference type="Proteomes" id="UP000812287">
    <property type="component" value="Unassembled WGS sequence"/>
</dbReference>
<organism evidence="2 3">
    <name type="scientific">Guyanagaster necrorhizus</name>
    <dbReference type="NCBI Taxonomy" id="856835"/>
    <lineage>
        <taxon>Eukaryota</taxon>
        <taxon>Fungi</taxon>
        <taxon>Dikarya</taxon>
        <taxon>Basidiomycota</taxon>
        <taxon>Agaricomycotina</taxon>
        <taxon>Agaricomycetes</taxon>
        <taxon>Agaricomycetidae</taxon>
        <taxon>Agaricales</taxon>
        <taxon>Marasmiineae</taxon>
        <taxon>Physalacriaceae</taxon>
        <taxon>Guyanagaster</taxon>
    </lineage>
</organism>
<evidence type="ECO:0008006" key="4">
    <source>
        <dbReference type="Google" id="ProtNLM"/>
    </source>
</evidence>
<name>A0A9P8AQB8_9AGAR</name>
<gene>
    <name evidence="2" type="ORF">BT62DRAFT_1008400</name>
</gene>
<evidence type="ECO:0000256" key="1">
    <source>
        <dbReference type="SAM" id="SignalP"/>
    </source>
</evidence>
<keyword evidence="1" id="KW-0732">Signal</keyword>
<dbReference type="OrthoDB" id="3001896at2759"/>
<sequence>MISAHTRSFPLLAVLSLLVARVLALSNLDTATGSLHLRTTPGSINTTTVPDSCAWQCSILGTISMCGQSQLECLCSVSYQNRVSTCIDCYISADSQGGDKLNKLYQMSCENASSAAAAATQITAELAVASSTQSATSKSNVSSTLRASPDSALVFVVMTILFQF</sequence>
<reference evidence="2" key="1">
    <citation type="submission" date="2020-11" db="EMBL/GenBank/DDBJ databases">
        <title>Adaptations for nitrogen fixation in a non-lichenized fungal sporocarp promotes dispersal by wood-feeding termites.</title>
        <authorList>
            <consortium name="DOE Joint Genome Institute"/>
            <person name="Koch R.A."/>
            <person name="Yoon G."/>
            <person name="Arayal U."/>
            <person name="Lail K."/>
            <person name="Amirebrahimi M."/>
            <person name="Labutti K."/>
            <person name="Lipzen A."/>
            <person name="Riley R."/>
            <person name="Barry K."/>
            <person name="Henrissat B."/>
            <person name="Grigoriev I.V."/>
            <person name="Herr J.R."/>
            <person name="Aime M.C."/>
        </authorList>
    </citation>
    <scope>NUCLEOTIDE SEQUENCE</scope>
    <source>
        <strain evidence="2">MCA 3950</strain>
    </source>
</reference>
<protein>
    <recommendedName>
        <fullName evidence="4">Extracellular membrane protein CFEM domain-containing protein</fullName>
    </recommendedName>
</protein>
<feature type="chain" id="PRO_5040480837" description="Extracellular membrane protein CFEM domain-containing protein" evidence="1">
    <location>
        <begin position="25"/>
        <end position="164"/>
    </location>
</feature>
<dbReference type="AlphaFoldDB" id="A0A9P8AQB8"/>
<dbReference type="EMBL" id="MU250541">
    <property type="protein sequence ID" value="KAG7444198.1"/>
    <property type="molecule type" value="Genomic_DNA"/>
</dbReference>